<organism evidence="2 3">
    <name type="scientific">Parageobacillus toebii</name>
    <dbReference type="NCBI Taxonomy" id="153151"/>
    <lineage>
        <taxon>Bacteria</taxon>
        <taxon>Bacillati</taxon>
        <taxon>Bacillota</taxon>
        <taxon>Bacilli</taxon>
        <taxon>Bacillales</taxon>
        <taxon>Anoxybacillaceae</taxon>
        <taxon>Parageobacillus</taxon>
    </lineage>
</organism>
<evidence type="ECO:0000313" key="2">
    <source>
        <dbReference type="EMBL" id="KYD25735.1"/>
    </source>
</evidence>
<dbReference type="Proteomes" id="UP000075324">
    <property type="component" value="Unassembled WGS sequence"/>
</dbReference>
<dbReference type="InterPro" id="IPR020372">
    <property type="entry name" value="Competence_ComGG"/>
</dbReference>
<comment type="caution">
    <text evidence="2">The sequence shown here is derived from an EMBL/GenBank/DDBJ whole genome shotgun (WGS) entry which is preliminary data.</text>
</comment>
<keyword evidence="1" id="KW-0472">Membrane</keyword>
<protein>
    <recommendedName>
        <fullName evidence="4">ComG operon protein 7</fullName>
    </recommendedName>
</protein>
<dbReference type="PATRIC" id="fig|153151.4.peg.956"/>
<dbReference type="AlphaFoldDB" id="A0A150MN22"/>
<accession>A0A150MN22</accession>
<keyword evidence="1" id="KW-0812">Transmembrane</keyword>
<reference evidence="2 3" key="1">
    <citation type="submission" date="2016-01" db="EMBL/GenBank/DDBJ databases">
        <title>Draft Genome Sequences of Seven Thermophilic Sporeformers Isolated from Foods.</title>
        <authorList>
            <person name="Berendsen E.M."/>
            <person name="Wells-Bennik M.H."/>
            <person name="Krawcyk A.O."/>
            <person name="De Jong A."/>
            <person name="Holsappel S."/>
            <person name="Eijlander R.T."/>
            <person name="Kuipers O.P."/>
        </authorList>
    </citation>
    <scope>NUCLEOTIDE SEQUENCE [LARGE SCALE GENOMIC DNA]</scope>
    <source>
        <strain evidence="2 3">B4110</strain>
    </source>
</reference>
<keyword evidence="1" id="KW-1133">Transmembrane helix</keyword>
<dbReference type="EMBL" id="LQYW01000132">
    <property type="protein sequence ID" value="KYD25735.1"/>
    <property type="molecule type" value="Genomic_DNA"/>
</dbReference>
<proteinExistence type="predicted"/>
<feature type="transmembrane region" description="Helical" evidence="1">
    <location>
        <begin position="7"/>
        <end position="27"/>
    </location>
</feature>
<evidence type="ECO:0000256" key="1">
    <source>
        <dbReference type="SAM" id="Phobius"/>
    </source>
</evidence>
<gene>
    <name evidence="2" type="ORF">B4110_2556</name>
</gene>
<dbReference type="RefSeq" id="WP_062678735.1">
    <property type="nucleotide sequence ID" value="NZ_JARTKR010000019.1"/>
</dbReference>
<evidence type="ECO:0008006" key="4">
    <source>
        <dbReference type="Google" id="ProtNLM"/>
    </source>
</evidence>
<sequence length="128" mass="14711">MRNQSGMIFPITVVVSFFFLLAFSHVLELYQVEMESIAYEQQSYEVDSIMQMAVFDVKKQIASFPDLQGNEGVFVYPIGKANYKWEKIDETKVKALIFARSDGGIRYSATFIVLFPSLDIIEWTENNS</sequence>
<dbReference type="Pfam" id="PF14173">
    <property type="entry name" value="ComGG"/>
    <property type="match status" value="1"/>
</dbReference>
<evidence type="ECO:0000313" key="3">
    <source>
        <dbReference type="Proteomes" id="UP000075324"/>
    </source>
</evidence>
<name>A0A150MN22_9BACL</name>